<keyword evidence="17" id="KW-1185">Reference proteome</keyword>
<evidence type="ECO:0000313" key="16">
    <source>
        <dbReference type="EMBL" id="OAQ39252.1"/>
    </source>
</evidence>
<dbReference type="OrthoDB" id="1931120at2"/>
<name>A0A179DEL0_9SPHI</name>
<keyword evidence="11" id="KW-0472">Membrane</keyword>
<dbReference type="PANTHER" id="PTHR42878:SF7">
    <property type="entry name" value="SENSOR HISTIDINE KINASE GLRK"/>
    <property type="match status" value="1"/>
</dbReference>
<dbReference type="PRINTS" id="PR00344">
    <property type="entry name" value="BCTRLSENSOR"/>
</dbReference>
<evidence type="ECO:0000256" key="8">
    <source>
        <dbReference type="ARBA" id="ARBA00022840"/>
    </source>
</evidence>
<organism evidence="16 17">
    <name type="scientific">Pedobacter psychrophilus</name>
    <dbReference type="NCBI Taxonomy" id="1826909"/>
    <lineage>
        <taxon>Bacteria</taxon>
        <taxon>Pseudomonadati</taxon>
        <taxon>Bacteroidota</taxon>
        <taxon>Sphingobacteriia</taxon>
        <taxon>Sphingobacteriales</taxon>
        <taxon>Sphingobacteriaceae</taxon>
        <taxon>Pedobacter</taxon>
    </lineage>
</organism>
<dbReference type="SUPFAM" id="SSF47384">
    <property type="entry name" value="Homodimeric domain of signal transducing histidine kinase"/>
    <property type="match status" value="1"/>
</dbReference>
<feature type="domain" description="Response regulatory" evidence="14">
    <location>
        <begin position="8"/>
        <end position="126"/>
    </location>
</feature>
<dbReference type="GO" id="GO:0000156">
    <property type="term" value="F:phosphorelay response regulator activity"/>
    <property type="evidence" value="ECO:0007669"/>
    <property type="project" value="TreeGrafter"/>
</dbReference>
<keyword evidence="8" id="KW-0067">ATP-binding</keyword>
<dbReference type="EC" id="2.7.13.3" evidence="3"/>
<dbReference type="PROSITE" id="PS50109">
    <property type="entry name" value="HIS_KIN"/>
    <property type="match status" value="1"/>
</dbReference>
<comment type="catalytic activity">
    <reaction evidence="1">
        <text>ATP + protein L-histidine = ADP + protein N-phospho-L-histidine.</text>
        <dbReference type="EC" id="2.7.13.3"/>
    </reaction>
</comment>
<dbReference type="GO" id="GO:0030295">
    <property type="term" value="F:protein kinase activator activity"/>
    <property type="evidence" value="ECO:0007669"/>
    <property type="project" value="TreeGrafter"/>
</dbReference>
<gene>
    <name evidence="16" type="ORF">A5893_11335</name>
</gene>
<evidence type="ECO:0000256" key="3">
    <source>
        <dbReference type="ARBA" id="ARBA00012438"/>
    </source>
</evidence>
<dbReference type="GO" id="GO:0007234">
    <property type="term" value="P:osmosensory signaling via phosphorelay pathway"/>
    <property type="evidence" value="ECO:0007669"/>
    <property type="project" value="TreeGrafter"/>
</dbReference>
<dbReference type="Proteomes" id="UP000078459">
    <property type="component" value="Unassembled WGS sequence"/>
</dbReference>
<keyword evidence="6" id="KW-0547">Nucleotide-binding</keyword>
<sequence>MANMKTYKVLLVDDDEDDYILTKDIFNAIPQRENYKLSWINNYEEAINAMLKSHYDIYLVDYRLGKYTGIDLLNEAIKSNVDEPIIILTGKGDSKVDEDALEIGAADYLIKDKIDPFTIERSIRYAVKHKSSLKALRDSEKKFRIIFERSKEPFLIIDSLGTIRDINSAGLTFFGYTKEEMLTINSNNLFRNTQDGIKFAEIMDGKGAVNDFETELKSDNNSFRKVSISAFLQIDQHATEELYYCIIHDITDLKKIEKEYINAEKAALIERVAKSLANEITNPLSNINLSIEQLKLEIKPDEDGAKVYVDIIQNNFERINLLISDFINSTQSIELNIQPRSLTILLDESLEQLEKELSYNNIALNKNNYPTDLFVDVDYDKMVNTFYHIIENAIAAKSSEIIIDVVLDNGNAIILIKDNGEGIDPQNQEKIFEPFFTTKQKNVGLGLTNAQKNILNHRGKLLLDSTNNNGSTFKIILPISNPSISWE</sequence>
<evidence type="ECO:0000256" key="6">
    <source>
        <dbReference type="ARBA" id="ARBA00022741"/>
    </source>
</evidence>
<dbReference type="InterPro" id="IPR011006">
    <property type="entry name" value="CheY-like_superfamily"/>
</dbReference>
<dbReference type="SUPFAM" id="SSF52172">
    <property type="entry name" value="CheY-like"/>
    <property type="match status" value="1"/>
</dbReference>
<dbReference type="Pfam" id="PF13426">
    <property type="entry name" value="PAS_9"/>
    <property type="match status" value="1"/>
</dbReference>
<dbReference type="GO" id="GO:0000155">
    <property type="term" value="F:phosphorelay sensor kinase activity"/>
    <property type="evidence" value="ECO:0007669"/>
    <property type="project" value="InterPro"/>
</dbReference>
<dbReference type="InterPro" id="IPR035965">
    <property type="entry name" value="PAS-like_dom_sf"/>
</dbReference>
<dbReference type="Gene3D" id="3.30.450.20">
    <property type="entry name" value="PAS domain"/>
    <property type="match status" value="1"/>
</dbReference>
<evidence type="ECO:0000256" key="12">
    <source>
        <dbReference type="PROSITE-ProRule" id="PRU00169"/>
    </source>
</evidence>
<dbReference type="InterPro" id="IPR050351">
    <property type="entry name" value="BphY/WalK/GraS-like"/>
</dbReference>
<dbReference type="STRING" id="1826909.A5893_11335"/>
<dbReference type="SMART" id="SM00387">
    <property type="entry name" value="HATPase_c"/>
    <property type="match status" value="1"/>
</dbReference>
<evidence type="ECO:0000256" key="10">
    <source>
        <dbReference type="ARBA" id="ARBA00023012"/>
    </source>
</evidence>
<dbReference type="Gene3D" id="1.10.287.130">
    <property type="match status" value="1"/>
</dbReference>
<dbReference type="InterPro" id="IPR005467">
    <property type="entry name" value="His_kinase_dom"/>
</dbReference>
<feature type="domain" description="PAS" evidence="15">
    <location>
        <begin position="139"/>
        <end position="182"/>
    </location>
</feature>
<dbReference type="InterPro" id="IPR036097">
    <property type="entry name" value="HisK_dim/P_sf"/>
</dbReference>
<dbReference type="PROSITE" id="PS50112">
    <property type="entry name" value="PAS"/>
    <property type="match status" value="1"/>
</dbReference>
<evidence type="ECO:0000256" key="4">
    <source>
        <dbReference type="ARBA" id="ARBA00022679"/>
    </source>
</evidence>
<dbReference type="Pfam" id="PF02518">
    <property type="entry name" value="HATPase_c"/>
    <property type="match status" value="1"/>
</dbReference>
<dbReference type="SUPFAM" id="SSF55874">
    <property type="entry name" value="ATPase domain of HSP90 chaperone/DNA topoisomerase II/histidine kinase"/>
    <property type="match status" value="1"/>
</dbReference>
<protein>
    <recommendedName>
        <fullName evidence="3">histidine kinase</fullName>
        <ecNumber evidence="3">2.7.13.3</ecNumber>
    </recommendedName>
</protein>
<dbReference type="GO" id="GO:0005524">
    <property type="term" value="F:ATP binding"/>
    <property type="evidence" value="ECO:0007669"/>
    <property type="project" value="UniProtKB-KW"/>
</dbReference>
<dbReference type="SUPFAM" id="SSF55785">
    <property type="entry name" value="PYP-like sensor domain (PAS domain)"/>
    <property type="match status" value="1"/>
</dbReference>
<reference evidence="16 17" key="2">
    <citation type="submission" date="2016-06" db="EMBL/GenBank/DDBJ databases">
        <title>Pedobacter psychrophilus sp. nov., isolated from Antarctic fragmentary rock.</title>
        <authorList>
            <person name="Svec P."/>
        </authorList>
    </citation>
    <scope>NUCLEOTIDE SEQUENCE [LARGE SCALE GENOMIC DNA]</scope>
    <source>
        <strain evidence="16 17">CCM 8644</strain>
    </source>
</reference>
<evidence type="ECO:0000256" key="7">
    <source>
        <dbReference type="ARBA" id="ARBA00022777"/>
    </source>
</evidence>
<dbReference type="InterPro" id="IPR001789">
    <property type="entry name" value="Sig_transdc_resp-reg_receiver"/>
</dbReference>
<comment type="subcellular location">
    <subcellularLocation>
        <location evidence="2">Membrane</location>
        <topology evidence="2">Multi-pass membrane protein</topology>
    </subcellularLocation>
</comment>
<proteinExistence type="predicted"/>
<dbReference type="InterPro" id="IPR003594">
    <property type="entry name" value="HATPase_dom"/>
</dbReference>
<comment type="caution">
    <text evidence="16">The sequence shown here is derived from an EMBL/GenBank/DDBJ whole genome shotgun (WGS) entry which is preliminary data.</text>
</comment>
<dbReference type="InterPro" id="IPR000014">
    <property type="entry name" value="PAS"/>
</dbReference>
<dbReference type="Gene3D" id="3.40.50.2300">
    <property type="match status" value="1"/>
</dbReference>
<dbReference type="InterPro" id="IPR036890">
    <property type="entry name" value="HATPase_C_sf"/>
</dbReference>
<dbReference type="NCBIfam" id="TIGR00229">
    <property type="entry name" value="sensory_box"/>
    <property type="match status" value="1"/>
</dbReference>
<evidence type="ECO:0000259" key="13">
    <source>
        <dbReference type="PROSITE" id="PS50109"/>
    </source>
</evidence>
<evidence type="ECO:0000256" key="1">
    <source>
        <dbReference type="ARBA" id="ARBA00000085"/>
    </source>
</evidence>
<evidence type="ECO:0000259" key="15">
    <source>
        <dbReference type="PROSITE" id="PS50112"/>
    </source>
</evidence>
<dbReference type="PROSITE" id="PS50110">
    <property type="entry name" value="RESPONSE_REGULATORY"/>
    <property type="match status" value="1"/>
</dbReference>
<evidence type="ECO:0000256" key="5">
    <source>
        <dbReference type="ARBA" id="ARBA00022692"/>
    </source>
</evidence>
<dbReference type="Gene3D" id="3.30.565.10">
    <property type="entry name" value="Histidine kinase-like ATPase, C-terminal domain"/>
    <property type="match status" value="1"/>
</dbReference>
<feature type="domain" description="Histidine kinase" evidence="13">
    <location>
        <begin position="275"/>
        <end position="481"/>
    </location>
</feature>
<dbReference type="Pfam" id="PF00072">
    <property type="entry name" value="Response_reg"/>
    <property type="match status" value="1"/>
</dbReference>
<feature type="modified residue" description="4-aspartylphosphate" evidence="12">
    <location>
        <position position="61"/>
    </location>
</feature>
<dbReference type="GO" id="GO:0016020">
    <property type="term" value="C:membrane"/>
    <property type="evidence" value="ECO:0007669"/>
    <property type="project" value="UniProtKB-SubCell"/>
</dbReference>
<evidence type="ECO:0000256" key="11">
    <source>
        <dbReference type="ARBA" id="ARBA00023136"/>
    </source>
</evidence>
<keyword evidence="7" id="KW-0418">Kinase</keyword>
<dbReference type="InterPro" id="IPR004358">
    <property type="entry name" value="Sig_transdc_His_kin-like_C"/>
</dbReference>
<keyword evidence="12" id="KW-0597">Phosphoprotein</keyword>
<dbReference type="AlphaFoldDB" id="A0A179DEL0"/>
<evidence type="ECO:0000259" key="14">
    <source>
        <dbReference type="PROSITE" id="PS50110"/>
    </source>
</evidence>
<evidence type="ECO:0000256" key="2">
    <source>
        <dbReference type="ARBA" id="ARBA00004141"/>
    </source>
</evidence>
<keyword evidence="5" id="KW-0812">Transmembrane</keyword>
<dbReference type="EMBL" id="LWHJ01000028">
    <property type="protein sequence ID" value="OAQ39252.1"/>
    <property type="molecule type" value="Genomic_DNA"/>
</dbReference>
<dbReference type="CDD" id="cd00156">
    <property type="entry name" value="REC"/>
    <property type="match status" value="1"/>
</dbReference>
<keyword evidence="10" id="KW-0902">Two-component regulatory system</keyword>
<dbReference type="SMART" id="SM00448">
    <property type="entry name" value="REC"/>
    <property type="match status" value="1"/>
</dbReference>
<keyword evidence="4" id="KW-0808">Transferase</keyword>
<dbReference type="PANTHER" id="PTHR42878">
    <property type="entry name" value="TWO-COMPONENT HISTIDINE KINASE"/>
    <property type="match status" value="1"/>
</dbReference>
<accession>A0A179DEL0</accession>
<evidence type="ECO:0000256" key="9">
    <source>
        <dbReference type="ARBA" id="ARBA00022989"/>
    </source>
</evidence>
<dbReference type="CDD" id="cd00130">
    <property type="entry name" value="PAS"/>
    <property type="match status" value="1"/>
</dbReference>
<evidence type="ECO:0000313" key="17">
    <source>
        <dbReference type="Proteomes" id="UP000078459"/>
    </source>
</evidence>
<keyword evidence="9" id="KW-1133">Transmembrane helix</keyword>
<reference evidence="16 17" key="1">
    <citation type="submission" date="2016-04" db="EMBL/GenBank/DDBJ databases">
        <authorList>
            <person name="Evans L.H."/>
            <person name="Alamgir A."/>
            <person name="Owens N."/>
            <person name="Weber N.D."/>
            <person name="Virtaneva K."/>
            <person name="Barbian K."/>
            <person name="Babar A."/>
            <person name="Rosenke K."/>
        </authorList>
    </citation>
    <scope>NUCLEOTIDE SEQUENCE [LARGE SCALE GENOMIC DNA]</scope>
    <source>
        <strain evidence="16 17">CCM 8644</strain>
    </source>
</reference>